<dbReference type="InterPro" id="IPR008271">
    <property type="entry name" value="Ser/Thr_kinase_AS"/>
</dbReference>
<evidence type="ECO:0000256" key="1">
    <source>
        <dbReference type="SAM" id="MobiDB-lite"/>
    </source>
</evidence>
<keyword evidence="4" id="KW-1185">Reference proteome</keyword>
<accession>A0ABQ5KYW3</accession>
<dbReference type="Pfam" id="PF00069">
    <property type="entry name" value="Pkinase"/>
    <property type="match status" value="1"/>
</dbReference>
<feature type="compositionally biased region" description="Acidic residues" evidence="1">
    <location>
        <begin position="45"/>
        <end position="65"/>
    </location>
</feature>
<reference evidence="3" key="1">
    <citation type="submission" date="2022-03" db="EMBL/GenBank/DDBJ databases">
        <title>Draft genome sequence of Aduncisulcus paluster, a free-living microaerophilic Fornicata.</title>
        <authorList>
            <person name="Yuyama I."/>
            <person name="Kume K."/>
            <person name="Tamura T."/>
            <person name="Inagaki Y."/>
            <person name="Hashimoto T."/>
        </authorList>
    </citation>
    <scope>NUCLEOTIDE SEQUENCE</scope>
    <source>
        <strain evidence="3">NY0171</strain>
    </source>
</reference>
<gene>
    <name evidence="3" type="ORF">ADUPG1_009251</name>
</gene>
<dbReference type="PROSITE" id="PS50011">
    <property type="entry name" value="PROTEIN_KINASE_DOM"/>
    <property type="match status" value="1"/>
</dbReference>
<dbReference type="Gene3D" id="1.10.510.10">
    <property type="entry name" value="Transferase(Phosphotransferase) domain 1"/>
    <property type="match status" value="1"/>
</dbReference>
<feature type="domain" description="Protein kinase" evidence="2">
    <location>
        <begin position="1"/>
        <end position="204"/>
    </location>
</feature>
<comment type="caution">
    <text evidence="3">The sequence shown here is derived from an EMBL/GenBank/DDBJ whole genome shotgun (WGS) entry which is preliminary data.</text>
</comment>
<proteinExistence type="predicted"/>
<dbReference type="InterPro" id="IPR000719">
    <property type="entry name" value="Prot_kinase_dom"/>
</dbReference>
<dbReference type="PANTHER" id="PTHR44167">
    <property type="entry name" value="OVARIAN-SPECIFIC SERINE/THREONINE-PROTEIN KINASE LOK-RELATED"/>
    <property type="match status" value="1"/>
</dbReference>
<organism evidence="3 4">
    <name type="scientific">Aduncisulcus paluster</name>
    <dbReference type="NCBI Taxonomy" id="2918883"/>
    <lineage>
        <taxon>Eukaryota</taxon>
        <taxon>Metamonada</taxon>
        <taxon>Carpediemonas-like organisms</taxon>
        <taxon>Aduncisulcus</taxon>
    </lineage>
</organism>
<evidence type="ECO:0000259" key="2">
    <source>
        <dbReference type="PROSITE" id="PS50011"/>
    </source>
</evidence>
<evidence type="ECO:0000313" key="4">
    <source>
        <dbReference type="Proteomes" id="UP001057375"/>
    </source>
</evidence>
<sequence>EYKGDFRFVMEFCAGGNVKEFARSWCRLKDTSSSKSLKRSGIGEKEEEEDSEGSSSEYSEEDSMSDLDSFSHHFDPMTLDPLKVSALCVEIIECLDDVFKANPGFVHRDIKPENFLIKVDSKNNECSVVLSDHGLAQIKRSIIKTIESSQSSLEYLSLDSSSSSASQISSKMSTGHILCGTYAYDSFEALQGMHSQKAMHIPSA</sequence>
<feature type="non-terminal residue" evidence="3">
    <location>
        <position position="1"/>
    </location>
</feature>
<dbReference type="PANTHER" id="PTHR44167:SF24">
    <property type="entry name" value="SERINE_THREONINE-PROTEIN KINASE CHK2"/>
    <property type="match status" value="1"/>
</dbReference>
<dbReference type="SUPFAM" id="SSF56112">
    <property type="entry name" value="Protein kinase-like (PK-like)"/>
    <property type="match status" value="1"/>
</dbReference>
<dbReference type="InterPro" id="IPR011009">
    <property type="entry name" value="Kinase-like_dom_sf"/>
</dbReference>
<evidence type="ECO:0000313" key="3">
    <source>
        <dbReference type="EMBL" id="GKT36250.1"/>
    </source>
</evidence>
<protein>
    <recommendedName>
        <fullName evidence="2">Protein kinase domain-containing protein</fullName>
    </recommendedName>
</protein>
<dbReference type="Proteomes" id="UP001057375">
    <property type="component" value="Unassembled WGS sequence"/>
</dbReference>
<dbReference type="PROSITE" id="PS00108">
    <property type="entry name" value="PROTEIN_KINASE_ST"/>
    <property type="match status" value="1"/>
</dbReference>
<name>A0ABQ5KYW3_9EUKA</name>
<feature type="region of interest" description="Disordered" evidence="1">
    <location>
        <begin position="29"/>
        <end position="65"/>
    </location>
</feature>
<dbReference type="EMBL" id="BQXS01011174">
    <property type="protein sequence ID" value="GKT36250.1"/>
    <property type="molecule type" value="Genomic_DNA"/>
</dbReference>